<dbReference type="EMBL" id="AHAT01031960">
    <property type="status" value="NOT_ANNOTATED_CDS"/>
    <property type="molecule type" value="Genomic_DNA"/>
</dbReference>
<dbReference type="FunFam" id="3.30.70.141:FF:000039">
    <property type="entry name" value="Nucleoside diphosphate kinase B"/>
    <property type="match status" value="1"/>
</dbReference>
<dbReference type="STRING" id="7918.ENSLOCP00000002594"/>
<organism evidence="23 24">
    <name type="scientific">Lepisosteus oculatus</name>
    <name type="common">Spotted gar</name>
    <dbReference type="NCBI Taxonomy" id="7918"/>
    <lineage>
        <taxon>Eukaryota</taxon>
        <taxon>Metazoa</taxon>
        <taxon>Chordata</taxon>
        <taxon>Craniata</taxon>
        <taxon>Vertebrata</taxon>
        <taxon>Euteleostomi</taxon>
        <taxon>Actinopterygii</taxon>
        <taxon>Neopterygii</taxon>
        <taxon>Holostei</taxon>
        <taxon>Semionotiformes</taxon>
        <taxon>Lepisosteidae</taxon>
        <taxon>Lepisosteus</taxon>
    </lineage>
</organism>
<evidence type="ECO:0000256" key="16">
    <source>
        <dbReference type="ARBA" id="ARBA00023273"/>
    </source>
</evidence>
<dbReference type="GeneTree" id="ENSGT00940000161283"/>
<evidence type="ECO:0000256" key="7">
    <source>
        <dbReference type="ARBA" id="ARBA00008142"/>
    </source>
</evidence>
<comment type="subcellular location">
    <subcellularLocation>
        <location evidence="6">Cell projection</location>
        <location evidence="6">Lamellipodium</location>
    </subcellularLocation>
    <subcellularLocation>
        <location evidence="5">Cell projection</location>
        <location evidence="5">Ruffle</location>
    </subcellularLocation>
</comment>
<proteinExistence type="inferred from homology"/>
<dbReference type="GO" id="GO:0004550">
    <property type="term" value="F:nucleoside diphosphate kinase activity"/>
    <property type="evidence" value="ECO:0000318"/>
    <property type="project" value="GO_Central"/>
</dbReference>
<reference evidence="23" key="3">
    <citation type="submission" date="2025-09" db="UniProtKB">
        <authorList>
            <consortium name="Ensembl"/>
        </authorList>
    </citation>
    <scope>IDENTIFICATION</scope>
</reference>
<reference evidence="23" key="2">
    <citation type="submission" date="2025-08" db="UniProtKB">
        <authorList>
            <consortium name="Ensembl"/>
        </authorList>
    </citation>
    <scope>IDENTIFICATION</scope>
</reference>
<dbReference type="GO" id="GO:0006183">
    <property type="term" value="P:GTP biosynthetic process"/>
    <property type="evidence" value="ECO:0007669"/>
    <property type="project" value="InterPro"/>
</dbReference>
<evidence type="ECO:0000259" key="22">
    <source>
        <dbReference type="SMART" id="SM00562"/>
    </source>
</evidence>
<keyword evidence="11 20" id="KW-0547">Nucleotide-binding</keyword>
<dbReference type="InterPro" id="IPR034907">
    <property type="entry name" value="NDK-like_dom"/>
</dbReference>
<evidence type="ECO:0000256" key="8">
    <source>
        <dbReference type="ARBA" id="ARBA00022553"/>
    </source>
</evidence>
<comment type="caution">
    <text evidence="18">Lacks conserved residue(s) required for the propagation of feature annotation.</text>
</comment>
<evidence type="ECO:0000256" key="13">
    <source>
        <dbReference type="ARBA" id="ARBA00022840"/>
    </source>
</evidence>
<dbReference type="GO" id="GO:0001726">
    <property type="term" value="C:ruffle"/>
    <property type="evidence" value="ECO:0007669"/>
    <property type="project" value="UniProtKB-SubCell"/>
</dbReference>
<comment type="catalytic activity">
    <reaction evidence="1 20">
        <text>a 2'-deoxyribonucleoside 5'-diphosphate + ATP = a 2'-deoxyribonucleoside 5'-triphosphate + ADP</text>
        <dbReference type="Rhea" id="RHEA:44640"/>
        <dbReference type="ChEBI" id="CHEBI:30616"/>
        <dbReference type="ChEBI" id="CHEBI:61560"/>
        <dbReference type="ChEBI" id="CHEBI:73316"/>
        <dbReference type="ChEBI" id="CHEBI:456216"/>
        <dbReference type="EC" id="2.7.4.6"/>
    </reaction>
</comment>
<evidence type="ECO:0000256" key="19">
    <source>
        <dbReference type="RuleBase" id="RU004011"/>
    </source>
</evidence>
<evidence type="ECO:0000313" key="24">
    <source>
        <dbReference type="Proteomes" id="UP000018468"/>
    </source>
</evidence>
<keyword evidence="8" id="KW-0597">Phosphoprotein</keyword>
<evidence type="ECO:0000256" key="3">
    <source>
        <dbReference type="ARBA" id="ARBA00001946"/>
    </source>
</evidence>
<evidence type="ECO:0000256" key="20">
    <source>
        <dbReference type="RuleBase" id="RU004013"/>
    </source>
</evidence>
<dbReference type="Proteomes" id="UP000018468">
    <property type="component" value="Linkage group LG13"/>
</dbReference>
<dbReference type="InParanoid" id="W5M2I6"/>
<evidence type="ECO:0000256" key="4">
    <source>
        <dbReference type="ARBA" id="ARBA00003465"/>
    </source>
</evidence>
<dbReference type="GO" id="GO:0001822">
    <property type="term" value="P:kidney development"/>
    <property type="evidence" value="ECO:0007669"/>
    <property type="project" value="Ensembl"/>
</dbReference>
<dbReference type="SMART" id="SM00562">
    <property type="entry name" value="NDK"/>
    <property type="match status" value="1"/>
</dbReference>
<evidence type="ECO:0000256" key="10">
    <source>
        <dbReference type="ARBA" id="ARBA00022723"/>
    </source>
</evidence>
<dbReference type="OMA" id="WAGINER"/>
<evidence type="ECO:0000256" key="18">
    <source>
        <dbReference type="PROSITE-ProRule" id="PRU00706"/>
    </source>
</evidence>
<keyword evidence="21" id="KW-0812">Transmembrane</keyword>
<dbReference type="PROSITE" id="PS51374">
    <property type="entry name" value="NDPK_LIKE"/>
    <property type="match status" value="1"/>
</dbReference>
<evidence type="ECO:0000256" key="15">
    <source>
        <dbReference type="ARBA" id="ARBA00023242"/>
    </source>
</evidence>
<evidence type="ECO:0000256" key="6">
    <source>
        <dbReference type="ARBA" id="ARBA00004510"/>
    </source>
</evidence>
<dbReference type="PANTHER" id="PTHR11349">
    <property type="entry name" value="NUCLEOSIDE DIPHOSPHATE KINASE"/>
    <property type="match status" value="1"/>
</dbReference>
<evidence type="ECO:0000256" key="11">
    <source>
        <dbReference type="ARBA" id="ARBA00022741"/>
    </source>
</evidence>
<dbReference type="Pfam" id="PF00334">
    <property type="entry name" value="NDK"/>
    <property type="match status" value="1"/>
</dbReference>
<dbReference type="Bgee" id="ENSLOCG00000002228">
    <property type="expression patterns" value="Expressed in zone of skin and 13 other cell types or tissues"/>
</dbReference>
<comment type="cofactor">
    <cofactor evidence="3">
        <name>Mg(2+)</name>
        <dbReference type="ChEBI" id="CHEBI:18420"/>
    </cofactor>
</comment>
<dbReference type="PROSITE" id="PS00469">
    <property type="entry name" value="NDPK"/>
    <property type="match status" value="1"/>
</dbReference>
<keyword evidence="15" id="KW-0539">Nucleus</keyword>
<feature type="domain" description="Nucleoside diphosphate kinase-like" evidence="22">
    <location>
        <begin position="32"/>
        <end position="166"/>
    </location>
</feature>
<name>W5M2I6_LEPOC</name>
<evidence type="ECO:0000313" key="23">
    <source>
        <dbReference type="Ensembl" id="ENSLOCP00000002594.1"/>
    </source>
</evidence>
<dbReference type="EMBL" id="AHAT01031961">
    <property type="status" value="NOT_ANNOTATED_CDS"/>
    <property type="molecule type" value="Genomic_DNA"/>
</dbReference>
<dbReference type="InterPro" id="IPR023005">
    <property type="entry name" value="Nucleoside_diP_kinase_AS"/>
</dbReference>
<sequence>FGRTPVVSDAIMICLVLTIFANIFQTAWAGINERTFVAVKPDGVQRRLVGEITRRFEQKGFRLVGLKLVQANTSIHSYWGLSSSRGVHSRLNYRGSVPAILDTLKKNKISDLSYALLSSNPIAPLLLWVVGGCCFYLHRNVVHGSDSVESAQREISLWFRQQEVLCWEDCTERWIYE</sequence>
<keyword evidence="10" id="KW-0479">Metal-binding</keyword>
<dbReference type="Ensembl" id="ENSLOCT00000002600.1">
    <property type="protein sequence ID" value="ENSLOCP00000002594.1"/>
    <property type="gene ID" value="ENSLOCG00000002228.1"/>
</dbReference>
<keyword evidence="16" id="KW-0966">Cell projection</keyword>
<evidence type="ECO:0000256" key="12">
    <source>
        <dbReference type="ARBA" id="ARBA00022777"/>
    </source>
</evidence>
<keyword evidence="13 20" id="KW-0067">ATP-binding</keyword>
<dbReference type="EC" id="2.7.4.6" evidence="20"/>
<comment type="function">
    <text evidence="4">Major role in the synthesis of nucleoside triphosphates other than ATP.</text>
</comment>
<dbReference type="PRINTS" id="PR01243">
    <property type="entry name" value="NUCDPKINASE"/>
</dbReference>
<keyword evidence="17" id="KW-0131">Cell cycle</keyword>
<dbReference type="AlphaFoldDB" id="W5M2I6"/>
<evidence type="ECO:0000256" key="1">
    <source>
        <dbReference type="ARBA" id="ARBA00000082"/>
    </source>
</evidence>
<evidence type="ECO:0000256" key="9">
    <source>
        <dbReference type="ARBA" id="ARBA00022679"/>
    </source>
</evidence>
<dbReference type="GO" id="GO:0046872">
    <property type="term" value="F:metal ion binding"/>
    <property type="evidence" value="ECO:0007669"/>
    <property type="project" value="UniProtKB-KW"/>
</dbReference>
<comment type="catalytic activity">
    <reaction evidence="2">
        <text>a ribonucleoside 5'-diphosphate + ATP = a ribonucleoside 5'-triphosphate + ADP</text>
        <dbReference type="Rhea" id="RHEA:18113"/>
        <dbReference type="ChEBI" id="CHEBI:30616"/>
        <dbReference type="ChEBI" id="CHEBI:57930"/>
        <dbReference type="ChEBI" id="CHEBI:61557"/>
        <dbReference type="ChEBI" id="CHEBI:456216"/>
        <dbReference type="EC" id="2.7.4.6"/>
    </reaction>
</comment>
<evidence type="ECO:0000256" key="2">
    <source>
        <dbReference type="ARBA" id="ARBA00000937"/>
    </source>
</evidence>
<dbReference type="InterPro" id="IPR001564">
    <property type="entry name" value="Nucleoside_diP_kinase"/>
</dbReference>
<dbReference type="Gene3D" id="3.30.70.141">
    <property type="entry name" value="Nucleoside diphosphate kinase-like domain"/>
    <property type="match status" value="2"/>
</dbReference>
<evidence type="ECO:0000256" key="21">
    <source>
        <dbReference type="SAM" id="Phobius"/>
    </source>
</evidence>
<dbReference type="GO" id="GO:0006228">
    <property type="term" value="P:UTP biosynthetic process"/>
    <property type="evidence" value="ECO:0007669"/>
    <property type="project" value="InterPro"/>
</dbReference>
<keyword evidence="12 20" id="KW-0418">Kinase</keyword>
<dbReference type="InterPro" id="IPR036850">
    <property type="entry name" value="NDK-like_dom_sf"/>
</dbReference>
<dbReference type="GO" id="GO:0006241">
    <property type="term" value="P:CTP biosynthetic process"/>
    <property type="evidence" value="ECO:0007669"/>
    <property type="project" value="InterPro"/>
</dbReference>
<keyword evidence="21" id="KW-1133">Transmembrane helix</keyword>
<accession>W5M2I6</accession>
<protein>
    <recommendedName>
        <fullName evidence="20">Nucleoside diphosphate kinase</fullName>
        <ecNumber evidence="20">2.7.4.6</ecNumber>
    </recommendedName>
</protein>
<keyword evidence="14" id="KW-0460">Magnesium</keyword>
<evidence type="ECO:0000256" key="14">
    <source>
        <dbReference type="ARBA" id="ARBA00022842"/>
    </source>
</evidence>
<dbReference type="GO" id="GO:0030027">
    <property type="term" value="C:lamellipodium"/>
    <property type="evidence" value="ECO:0007669"/>
    <property type="project" value="UniProtKB-SubCell"/>
</dbReference>
<dbReference type="HOGENOM" id="CLU_060216_6_2_1"/>
<evidence type="ECO:0000256" key="17">
    <source>
        <dbReference type="ARBA" id="ARBA00023306"/>
    </source>
</evidence>
<evidence type="ECO:0000256" key="5">
    <source>
        <dbReference type="ARBA" id="ARBA00004466"/>
    </source>
</evidence>
<dbReference type="eggNOG" id="KOG0888">
    <property type="taxonomic scope" value="Eukaryota"/>
</dbReference>
<keyword evidence="9 20" id="KW-0808">Transferase</keyword>
<comment type="similarity">
    <text evidence="7 18 19">Belongs to the NDK family.</text>
</comment>
<dbReference type="SUPFAM" id="SSF54919">
    <property type="entry name" value="Nucleoside diphosphate kinase, NDK"/>
    <property type="match status" value="1"/>
</dbReference>
<keyword evidence="21" id="KW-0472">Membrane</keyword>
<keyword evidence="24" id="KW-1185">Reference proteome</keyword>
<reference evidence="24" key="1">
    <citation type="submission" date="2011-12" db="EMBL/GenBank/DDBJ databases">
        <title>The Draft Genome of Lepisosteus oculatus.</title>
        <authorList>
            <consortium name="The Broad Institute Genome Assembly &amp; Analysis Group"/>
            <consortium name="Computational R&amp;D Group"/>
            <consortium name="and Sequencing Platform"/>
            <person name="Di Palma F."/>
            <person name="Alfoldi J."/>
            <person name="Johnson J."/>
            <person name="Berlin A."/>
            <person name="Gnerre S."/>
            <person name="Jaffe D."/>
            <person name="MacCallum I."/>
            <person name="Young S."/>
            <person name="Walker B.J."/>
            <person name="Lander E.S."/>
            <person name="Lindblad-Toh K."/>
        </authorList>
    </citation>
    <scope>NUCLEOTIDE SEQUENCE [LARGE SCALE GENOMIC DNA]</scope>
</reference>
<dbReference type="GO" id="GO:0106071">
    <property type="term" value="P:positive regulation of adenylate cyclase-activating G protein-coupled receptor signaling pathway"/>
    <property type="evidence" value="ECO:0007669"/>
    <property type="project" value="Ensembl"/>
</dbReference>
<feature type="transmembrane region" description="Helical" evidence="21">
    <location>
        <begin position="6"/>
        <end position="24"/>
    </location>
</feature>
<dbReference type="GO" id="GO:0007368">
    <property type="term" value="P:determination of left/right symmetry"/>
    <property type="evidence" value="ECO:0007669"/>
    <property type="project" value="Ensembl"/>
</dbReference>
<dbReference type="GO" id="GO:0005524">
    <property type="term" value="F:ATP binding"/>
    <property type="evidence" value="ECO:0007669"/>
    <property type="project" value="UniProtKB-KW"/>
</dbReference>